<dbReference type="Pfam" id="PF03572">
    <property type="entry name" value="Peptidase_S41"/>
    <property type="match status" value="1"/>
</dbReference>
<evidence type="ECO:0000256" key="5">
    <source>
        <dbReference type="RuleBase" id="RU004404"/>
    </source>
</evidence>
<dbReference type="SUPFAM" id="SSF52096">
    <property type="entry name" value="ClpP/crotonase"/>
    <property type="match status" value="1"/>
</dbReference>
<organism evidence="8 9">
    <name type="scientific">Candidatus Nitronauta litoralis</name>
    <dbReference type="NCBI Taxonomy" id="2705533"/>
    <lineage>
        <taxon>Bacteria</taxon>
        <taxon>Pseudomonadati</taxon>
        <taxon>Nitrospinota/Tectimicrobiota group</taxon>
        <taxon>Nitrospinota</taxon>
        <taxon>Nitrospinia</taxon>
        <taxon>Nitrospinales</taxon>
        <taxon>Nitrospinaceae</taxon>
        <taxon>Candidatus Nitronauta</taxon>
    </lineage>
</organism>
<dbReference type="Proteomes" id="UP000594688">
    <property type="component" value="Chromosome"/>
</dbReference>
<dbReference type="InterPro" id="IPR029045">
    <property type="entry name" value="ClpP/crotonase-like_dom_sf"/>
</dbReference>
<evidence type="ECO:0000259" key="7">
    <source>
        <dbReference type="PROSITE" id="PS50106"/>
    </source>
</evidence>
<dbReference type="GO" id="GO:0006508">
    <property type="term" value="P:proteolysis"/>
    <property type="evidence" value="ECO:0007669"/>
    <property type="project" value="UniProtKB-KW"/>
</dbReference>
<dbReference type="InterPro" id="IPR005151">
    <property type="entry name" value="Tail-specific_protease"/>
</dbReference>
<gene>
    <name evidence="8" type="ORF">G3M70_00150</name>
</gene>
<dbReference type="AlphaFoldDB" id="A0A7T0BSZ1"/>
<evidence type="ECO:0000256" key="4">
    <source>
        <dbReference type="ARBA" id="ARBA00022825"/>
    </source>
</evidence>
<feature type="domain" description="PDZ" evidence="7">
    <location>
        <begin position="179"/>
        <end position="242"/>
    </location>
</feature>
<evidence type="ECO:0000313" key="9">
    <source>
        <dbReference type="Proteomes" id="UP000594688"/>
    </source>
</evidence>
<evidence type="ECO:0000256" key="2">
    <source>
        <dbReference type="ARBA" id="ARBA00022670"/>
    </source>
</evidence>
<dbReference type="PANTHER" id="PTHR32060">
    <property type="entry name" value="TAIL-SPECIFIC PROTEASE"/>
    <property type="match status" value="1"/>
</dbReference>
<dbReference type="Gene3D" id="3.90.226.10">
    <property type="entry name" value="2-enoyl-CoA Hydratase, Chain A, domain 1"/>
    <property type="match status" value="1"/>
</dbReference>
<feature type="region of interest" description="Disordered" evidence="6">
    <location>
        <begin position="449"/>
        <end position="470"/>
    </location>
</feature>
<dbReference type="PANTHER" id="PTHR32060:SF30">
    <property type="entry name" value="CARBOXY-TERMINAL PROCESSING PROTEASE CTPA"/>
    <property type="match status" value="1"/>
</dbReference>
<dbReference type="InterPro" id="IPR041489">
    <property type="entry name" value="PDZ_6"/>
</dbReference>
<dbReference type="SMART" id="SM00245">
    <property type="entry name" value="TSPc"/>
    <property type="match status" value="1"/>
</dbReference>
<comment type="similarity">
    <text evidence="1 5">Belongs to the peptidase S41A family.</text>
</comment>
<feature type="compositionally biased region" description="Basic and acidic residues" evidence="6">
    <location>
        <begin position="449"/>
        <end position="465"/>
    </location>
</feature>
<proteinExistence type="inferred from homology"/>
<dbReference type="GO" id="GO:0030288">
    <property type="term" value="C:outer membrane-bounded periplasmic space"/>
    <property type="evidence" value="ECO:0007669"/>
    <property type="project" value="TreeGrafter"/>
</dbReference>
<dbReference type="CDD" id="cd07560">
    <property type="entry name" value="Peptidase_S41_CPP"/>
    <property type="match status" value="1"/>
</dbReference>
<dbReference type="PROSITE" id="PS50106">
    <property type="entry name" value="PDZ"/>
    <property type="match status" value="1"/>
</dbReference>
<protein>
    <submittedName>
        <fullName evidence="8">S41 family peptidase</fullName>
    </submittedName>
</protein>
<dbReference type="SUPFAM" id="SSF50156">
    <property type="entry name" value="PDZ domain-like"/>
    <property type="match status" value="1"/>
</dbReference>
<dbReference type="Pfam" id="PF17820">
    <property type="entry name" value="PDZ_6"/>
    <property type="match status" value="1"/>
</dbReference>
<dbReference type="InterPro" id="IPR036034">
    <property type="entry name" value="PDZ_sf"/>
</dbReference>
<sequence>MTLSPPQKSNPPRRRFPILQLGLAFALVVATVFTPLKLERAGFTSVQAQASFFNKELEIFEEVLDLVADKYVYPPDYRKLFGSVIDAMLSMPPEGALEITEHGDGKTIVSGSSKLMFHLNYSYDDNLRSARKVFRFLLKHHTDSIKEDQLETIAIHGIMSSLDNYSLYLNPEEFENSMRDTEGQYGGLGMVITLEDLKLTVVKTMKGSPAEEAGLLKGDIITHVDGEEIKGMQIHELAARLRGLPDTQVKIRTLRPKTGEKSRFTMTRRVIHIESVEFKWLKDDTAYIKISSFSKRTNEQLEAALEKATEKGMRALVLDLRSNPGGLLNQSVLVASHFLEEGRLIVYTRGRHVRDSQEYDAMFSESLSKLPVAVLINGHSASASEIVAGSLRDSGKAILIGENSYGKGSVQTIFRMSDGSGLRLTTSKYFTPSGIDITEQGITPEIRIEKDLPPDPEEKRSTEKTKTKRKLRGLDPLTVKESEIRQYLKSKGISPDQEIDSQVHLARIVLKNSKPTRSHTLAKARKLVQDMHF</sequence>
<dbReference type="SMART" id="SM00228">
    <property type="entry name" value="PDZ"/>
    <property type="match status" value="1"/>
</dbReference>
<dbReference type="NCBIfam" id="TIGR00225">
    <property type="entry name" value="prc"/>
    <property type="match status" value="1"/>
</dbReference>
<keyword evidence="4 5" id="KW-0720">Serine protease</keyword>
<evidence type="ECO:0000256" key="1">
    <source>
        <dbReference type="ARBA" id="ARBA00009179"/>
    </source>
</evidence>
<dbReference type="InterPro" id="IPR001478">
    <property type="entry name" value="PDZ"/>
</dbReference>
<dbReference type="Gene3D" id="2.30.42.10">
    <property type="match status" value="1"/>
</dbReference>
<evidence type="ECO:0000256" key="3">
    <source>
        <dbReference type="ARBA" id="ARBA00022801"/>
    </source>
</evidence>
<dbReference type="EMBL" id="CP048685">
    <property type="protein sequence ID" value="QPJ60385.1"/>
    <property type="molecule type" value="Genomic_DNA"/>
</dbReference>
<dbReference type="KEGG" id="nli:G3M70_00150"/>
<evidence type="ECO:0000313" key="8">
    <source>
        <dbReference type="EMBL" id="QPJ60385.1"/>
    </source>
</evidence>
<accession>A0A7T0BSZ1</accession>
<evidence type="ECO:0000256" key="6">
    <source>
        <dbReference type="SAM" id="MobiDB-lite"/>
    </source>
</evidence>
<name>A0A7T0BSZ1_9BACT</name>
<dbReference type="GO" id="GO:0004175">
    <property type="term" value="F:endopeptidase activity"/>
    <property type="evidence" value="ECO:0007669"/>
    <property type="project" value="TreeGrafter"/>
</dbReference>
<dbReference type="InterPro" id="IPR004447">
    <property type="entry name" value="Peptidase_S41A"/>
</dbReference>
<dbReference type="CDD" id="cd06782">
    <property type="entry name" value="cpPDZ_CPP-like"/>
    <property type="match status" value="1"/>
</dbReference>
<keyword evidence="2 5" id="KW-0645">Protease</keyword>
<dbReference type="Gene3D" id="3.30.750.44">
    <property type="match status" value="1"/>
</dbReference>
<dbReference type="GO" id="GO:0008236">
    <property type="term" value="F:serine-type peptidase activity"/>
    <property type="evidence" value="ECO:0007669"/>
    <property type="project" value="UniProtKB-KW"/>
</dbReference>
<dbReference type="GO" id="GO:0007165">
    <property type="term" value="P:signal transduction"/>
    <property type="evidence" value="ECO:0007669"/>
    <property type="project" value="TreeGrafter"/>
</dbReference>
<keyword evidence="3 5" id="KW-0378">Hydrolase</keyword>
<reference evidence="8 9" key="1">
    <citation type="submission" date="2020-02" db="EMBL/GenBank/DDBJ databases">
        <title>Genomic and physiological characterization of two novel Nitrospinaceae genera.</title>
        <authorList>
            <person name="Mueller A.J."/>
            <person name="Jung M.-Y."/>
            <person name="Strachan C.R."/>
            <person name="Herbold C.W."/>
            <person name="Kirkegaard R.H."/>
            <person name="Daims H."/>
        </authorList>
    </citation>
    <scope>NUCLEOTIDE SEQUENCE [LARGE SCALE GENOMIC DNA]</scope>
    <source>
        <strain evidence="8">EB</strain>
    </source>
</reference>